<keyword evidence="3" id="KW-0732">Signal</keyword>
<feature type="signal peptide" evidence="3">
    <location>
        <begin position="1"/>
        <end position="26"/>
    </location>
</feature>
<reference evidence="5" key="1">
    <citation type="submission" date="2016-10" db="EMBL/GenBank/DDBJ databases">
        <authorList>
            <person name="Varghese N."/>
            <person name="Submissions S."/>
        </authorList>
    </citation>
    <scope>NUCLEOTIDE SEQUENCE [LARGE SCALE GENOMIC DNA]</scope>
    <source>
        <strain evidence="5">DSM 44260</strain>
    </source>
</reference>
<protein>
    <recommendedName>
        <fullName evidence="6">LPXTG-motif cell wall anchor domain-containing protein</fullName>
    </recommendedName>
</protein>
<evidence type="ECO:0000313" key="4">
    <source>
        <dbReference type="EMBL" id="SES37348.1"/>
    </source>
</evidence>
<feature type="chain" id="PRO_5011646275" description="LPXTG-motif cell wall anchor domain-containing protein" evidence="3">
    <location>
        <begin position="27"/>
        <end position="249"/>
    </location>
</feature>
<dbReference type="EMBL" id="FOGI01000011">
    <property type="protein sequence ID" value="SES37348.1"/>
    <property type="molecule type" value="Genomic_DNA"/>
</dbReference>
<gene>
    <name evidence="4" type="ORF">SAMN04487818_111209</name>
</gene>
<dbReference type="STRING" id="155974.SAMN04487818_111209"/>
<accession>A0A1H9WTT2</accession>
<evidence type="ECO:0000256" key="1">
    <source>
        <dbReference type="SAM" id="MobiDB-lite"/>
    </source>
</evidence>
<keyword evidence="2" id="KW-1133">Transmembrane helix</keyword>
<evidence type="ECO:0008006" key="6">
    <source>
        <dbReference type="Google" id="ProtNLM"/>
    </source>
</evidence>
<feature type="compositionally biased region" description="Low complexity" evidence="1">
    <location>
        <begin position="176"/>
        <end position="185"/>
    </location>
</feature>
<keyword evidence="2" id="KW-0472">Membrane</keyword>
<dbReference type="RefSeq" id="WP_092783552.1">
    <property type="nucleotide sequence ID" value="NZ_FOGI01000011.1"/>
</dbReference>
<dbReference type="Proteomes" id="UP000199051">
    <property type="component" value="Unassembled WGS sequence"/>
</dbReference>
<sequence>MRSDRYLVAALLAVLLGLLLPGTACADRVGGLLVTPGESVDEVPVRLKTDKGCPQGATGYIATMKGHGLDNVVVVPTSDVLLSHTQGFVVPVANTFRDYATDNKTTLQGKYEITLSCIDAFSQQNFGDFTAVVDIPTAGHYAAVGAAKGPARNTDPIIPPELGLNTPQNPAPAPQPGQAQPETQARPGAAQPDGEPVDTAAPAAEGGSGVHPFLYLGGGVVVLVGAVAIAAGVRRRAATAAEDTETETE</sequence>
<name>A0A1H9WTT2_9PSEU</name>
<proteinExistence type="predicted"/>
<keyword evidence="2" id="KW-0812">Transmembrane</keyword>
<evidence type="ECO:0000256" key="2">
    <source>
        <dbReference type="SAM" id="Phobius"/>
    </source>
</evidence>
<feature type="region of interest" description="Disordered" evidence="1">
    <location>
        <begin position="146"/>
        <end position="204"/>
    </location>
</feature>
<organism evidence="4 5">
    <name type="scientific">Actinokineospora terrae</name>
    <dbReference type="NCBI Taxonomy" id="155974"/>
    <lineage>
        <taxon>Bacteria</taxon>
        <taxon>Bacillati</taxon>
        <taxon>Actinomycetota</taxon>
        <taxon>Actinomycetes</taxon>
        <taxon>Pseudonocardiales</taxon>
        <taxon>Pseudonocardiaceae</taxon>
        <taxon>Actinokineospora</taxon>
    </lineage>
</organism>
<evidence type="ECO:0000256" key="3">
    <source>
        <dbReference type="SAM" id="SignalP"/>
    </source>
</evidence>
<keyword evidence="5" id="KW-1185">Reference proteome</keyword>
<evidence type="ECO:0000313" key="5">
    <source>
        <dbReference type="Proteomes" id="UP000199051"/>
    </source>
</evidence>
<dbReference type="AlphaFoldDB" id="A0A1H9WTT2"/>
<feature type="transmembrane region" description="Helical" evidence="2">
    <location>
        <begin position="213"/>
        <end position="233"/>
    </location>
</feature>